<evidence type="ECO:0000313" key="3">
    <source>
        <dbReference type="Proteomes" id="UP000290287"/>
    </source>
</evidence>
<keyword evidence="1" id="KW-0472">Membrane</keyword>
<gene>
    <name evidence="2" type="ORF">CS022_20360</name>
</gene>
<keyword evidence="1" id="KW-0812">Transmembrane</keyword>
<name>A0A4Q0YLA4_9GAMM</name>
<evidence type="ECO:0000256" key="1">
    <source>
        <dbReference type="SAM" id="Phobius"/>
    </source>
</evidence>
<keyword evidence="3" id="KW-1185">Reference proteome</keyword>
<sequence length="88" mass="9663">MKQLILNIIALFAGLFVLMLSGAFVIVVSLVVLILSPILKKKVLILTQKLRQGGSRTSINFAKISTVSIPRRLAMLSKVTIKRSSRVT</sequence>
<evidence type="ECO:0000313" key="2">
    <source>
        <dbReference type="EMBL" id="RXJ71567.1"/>
    </source>
</evidence>
<proteinExistence type="predicted"/>
<dbReference type="RefSeq" id="WP_129123771.1">
    <property type="nucleotide sequence ID" value="NZ_PEIB01000035.1"/>
</dbReference>
<protein>
    <submittedName>
        <fullName evidence="2">Uncharacterized protein</fullName>
    </submittedName>
</protein>
<organism evidence="2 3">
    <name type="scientific">Veronia nyctiphanis</name>
    <dbReference type="NCBI Taxonomy" id="1278244"/>
    <lineage>
        <taxon>Bacteria</taxon>
        <taxon>Pseudomonadati</taxon>
        <taxon>Pseudomonadota</taxon>
        <taxon>Gammaproteobacteria</taxon>
        <taxon>Vibrionales</taxon>
        <taxon>Vibrionaceae</taxon>
        <taxon>Veronia</taxon>
    </lineage>
</organism>
<dbReference type="EMBL" id="PEIB01000035">
    <property type="protein sequence ID" value="RXJ71567.1"/>
    <property type="molecule type" value="Genomic_DNA"/>
</dbReference>
<keyword evidence="1" id="KW-1133">Transmembrane helix</keyword>
<comment type="caution">
    <text evidence="2">The sequence shown here is derived from an EMBL/GenBank/DDBJ whole genome shotgun (WGS) entry which is preliminary data.</text>
</comment>
<reference evidence="2 3" key="1">
    <citation type="submission" date="2017-10" db="EMBL/GenBank/DDBJ databases">
        <title>Nyctiphanis sp. nov., isolated from the stomach of the euphausiid Nyctiphanes simplex (Hansen, 1911) in the Gulf of California.</title>
        <authorList>
            <person name="Gomez-Gil B."/>
            <person name="Aguilar-Mendez M."/>
            <person name="Lopez-Cortes A."/>
            <person name="Gomez-Gutierrez J."/>
            <person name="Roque A."/>
            <person name="Lang E."/>
            <person name="Gonzalez-Castillo A."/>
        </authorList>
    </citation>
    <scope>NUCLEOTIDE SEQUENCE [LARGE SCALE GENOMIC DNA]</scope>
    <source>
        <strain evidence="2 3">CAIM 600</strain>
    </source>
</reference>
<dbReference type="AlphaFoldDB" id="A0A4Q0YLA4"/>
<dbReference type="Proteomes" id="UP000290287">
    <property type="component" value="Unassembled WGS sequence"/>
</dbReference>
<feature type="transmembrane region" description="Helical" evidence="1">
    <location>
        <begin position="6"/>
        <end position="39"/>
    </location>
</feature>
<accession>A0A4Q0YLA4</accession>